<dbReference type="InterPro" id="IPR018094">
    <property type="entry name" value="Thymidylate_kinase"/>
</dbReference>
<keyword evidence="4 11" id="KW-0808">Transferase</keyword>
<dbReference type="HAMAP" id="MF_00165">
    <property type="entry name" value="Thymidylate_kinase"/>
    <property type="match status" value="1"/>
</dbReference>
<comment type="function">
    <text evidence="10 11">Phosphorylation of dTMP to form dTDP in both de novo and salvage pathways of dTTP synthesis.</text>
</comment>
<evidence type="ECO:0000256" key="2">
    <source>
        <dbReference type="ARBA" id="ARBA00012980"/>
    </source>
</evidence>
<dbReference type="SUPFAM" id="SSF52540">
    <property type="entry name" value="P-loop containing nucleoside triphosphate hydrolases"/>
    <property type="match status" value="1"/>
</dbReference>
<evidence type="ECO:0000256" key="11">
    <source>
        <dbReference type="HAMAP-Rule" id="MF_00165"/>
    </source>
</evidence>
<keyword evidence="5 11" id="KW-0545">Nucleotide biosynthesis</keyword>
<protein>
    <recommendedName>
        <fullName evidence="3 11">Thymidylate kinase</fullName>
        <ecNumber evidence="2 11">2.7.4.9</ecNumber>
    </recommendedName>
    <alternativeName>
        <fullName evidence="11">dTMP kinase</fullName>
    </alternativeName>
</protein>
<evidence type="ECO:0000259" key="12">
    <source>
        <dbReference type="Pfam" id="PF02223"/>
    </source>
</evidence>
<dbReference type="EMBL" id="VULO01000001">
    <property type="protein sequence ID" value="MSS83201.1"/>
    <property type="molecule type" value="Genomic_DNA"/>
</dbReference>
<dbReference type="EC" id="2.7.4.9" evidence="2 11"/>
<gene>
    <name evidence="11 13" type="primary">tmk</name>
    <name evidence="13" type="ORF">FYJ24_00140</name>
</gene>
<name>A0A6N7W1D0_9ACTO</name>
<dbReference type="FunFam" id="3.40.50.300:FF:000225">
    <property type="entry name" value="Thymidylate kinase"/>
    <property type="match status" value="1"/>
</dbReference>
<keyword evidence="7 11" id="KW-0418">Kinase</keyword>
<dbReference type="NCBIfam" id="TIGR00041">
    <property type="entry name" value="DTMP_kinase"/>
    <property type="match status" value="1"/>
</dbReference>
<dbReference type="Gene3D" id="3.40.50.300">
    <property type="entry name" value="P-loop containing nucleotide triphosphate hydrolases"/>
    <property type="match status" value="1"/>
</dbReference>
<dbReference type="Proteomes" id="UP000470875">
    <property type="component" value="Unassembled WGS sequence"/>
</dbReference>
<comment type="similarity">
    <text evidence="1 11">Belongs to the thymidylate kinase family.</text>
</comment>
<dbReference type="GO" id="GO:0006227">
    <property type="term" value="P:dUDP biosynthetic process"/>
    <property type="evidence" value="ECO:0007669"/>
    <property type="project" value="TreeGrafter"/>
</dbReference>
<evidence type="ECO:0000313" key="14">
    <source>
        <dbReference type="Proteomes" id="UP000470875"/>
    </source>
</evidence>
<feature type="binding site" evidence="11">
    <location>
        <begin position="24"/>
        <end position="31"/>
    </location>
    <ligand>
        <name>ATP</name>
        <dbReference type="ChEBI" id="CHEBI:30616"/>
    </ligand>
</feature>
<dbReference type="GO" id="GO:0005524">
    <property type="term" value="F:ATP binding"/>
    <property type="evidence" value="ECO:0007669"/>
    <property type="project" value="UniProtKB-UniRule"/>
</dbReference>
<dbReference type="InterPro" id="IPR018095">
    <property type="entry name" value="Thymidylate_kin_CS"/>
</dbReference>
<feature type="domain" description="Thymidylate kinase-like" evidence="12">
    <location>
        <begin position="22"/>
        <end position="202"/>
    </location>
</feature>
<accession>A0A6N7W1D0</accession>
<dbReference type="GO" id="GO:0006235">
    <property type="term" value="P:dTTP biosynthetic process"/>
    <property type="evidence" value="ECO:0007669"/>
    <property type="project" value="UniProtKB-UniRule"/>
</dbReference>
<dbReference type="GO" id="GO:0005829">
    <property type="term" value="C:cytosol"/>
    <property type="evidence" value="ECO:0007669"/>
    <property type="project" value="TreeGrafter"/>
</dbReference>
<evidence type="ECO:0000256" key="5">
    <source>
        <dbReference type="ARBA" id="ARBA00022727"/>
    </source>
</evidence>
<evidence type="ECO:0000256" key="9">
    <source>
        <dbReference type="ARBA" id="ARBA00048743"/>
    </source>
</evidence>
<evidence type="ECO:0000256" key="10">
    <source>
        <dbReference type="ARBA" id="ARBA00057735"/>
    </source>
</evidence>
<evidence type="ECO:0000256" key="3">
    <source>
        <dbReference type="ARBA" id="ARBA00017144"/>
    </source>
</evidence>
<evidence type="ECO:0000256" key="1">
    <source>
        <dbReference type="ARBA" id="ARBA00009776"/>
    </source>
</evidence>
<comment type="catalytic activity">
    <reaction evidence="9 11">
        <text>dTMP + ATP = dTDP + ADP</text>
        <dbReference type="Rhea" id="RHEA:13517"/>
        <dbReference type="ChEBI" id="CHEBI:30616"/>
        <dbReference type="ChEBI" id="CHEBI:58369"/>
        <dbReference type="ChEBI" id="CHEBI:63528"/>
        <dbReference type="ChEBI" id="CHEBI:456216"/>
        <dbReference type="EC" id="2.7.4.9"/>
    </reaction>
</comment>
<keyword evidence="6 11" id="KW-0547">Nucleotide-binding</keyword>
<evidence type="ECO:0000256" key="4">
    <source>
        <dbReference type="ARBA" id="ARBA00022679"/>
    </source>
</evidence>
<dbReference type="AlphaFoldDB" id="A0A6N7W1D0"/>
<dbReference type="PANTHER" id="PTHR10344:SF4">
    <property type="entry name" value="UMP-CMP KINASE 2, MITOCHONDRIAL"/>
    <property type="match status" value="1"/>
</dbReference>
<dbReference type="RefSeq" id="WP_154542499.1">
    <property type="nucleotide sequence ID" value="NZ_VULO01000001.1"/>
</dbReference>
<dbReference type="PANTHER" id="PTHR10344">
    <property type="entry name" value="THYMIDYLATE KINASE"/>
    <property type="match status" value="1"/>
</dbReference>
<dbReference type="InterPro" id="IPR039430">
    <property type="entry name" value="Thymidylate_kin-like_dom"/>
</dbReference>
<dbReference type="GO" id="GO:0004798">
    <property type="term" value="F:dTMP kinase activity"/>
    <property type="evidence" value="ECO:0007669"/>
    <property type="project" value="UniProtKB-UniRule"/>
</dbReference>
<evidence type="ECO:0000256" key="7">
    <source>
        <dbReference type="ARBA" id="ARBA00022777"/>
    </source>
</evidence>
<dbReference type="InterPro" id="IPR027417">
    <property type="entry name" value="P-loop_NTPase"/>
</dbReference>
<dbReference type="Pfam" id="PF02223">
    <property type="entry name" value="Thymidylate_kin"/>
    <property type="match status" value="1"/>
</dbReference>
<evidence type="ECO:0000313" key="13">
    <source>
        <dbReference type="EMBL" id="MSS83201.1"/>
    </source>
</evidence>
<reference evidence="13 14" key="1">
    <citation type="submission" date="2019-08" db="EMBL/GenBank/DDBJ databases">
        <title>In-depth cultivation of the pig gut microbiome towards novel bacterial diversity and tailored functional studies.</title>
        <authorList>
            <person name="Wylensek D."/>
            <person name="Hitch T.C.A."/>
            <person name="Clavel T."/>
        </authorList>
    </citation>
    <scope>NUCLEOTIDE SEQUENCE [LARGE SCALE GENOMIC DNA]</scope>
    <source>
        <strain evidence="13 14">WB03_NA08</strain>
    </source>
</reference>
<dbReference type="CDD" id="cd01672">
    <property type="entry name" value="TMPK"/>
    <property type="match status" value="1"/>
</dbReference>
<sequence length="214" mass="23120">MTAVDALSAALKDRPRGFFIAFEGGDGSGKSTQLELLRRRLDAPLVFTREPGGTPLGNQIRNLVMHGPDNIDARTEALLYAADRAYHVATTIRPALSSGKTVITDRYIDSSVAYQGLGRGLGVEAIRDLSLWAVDGLEPDLVVVFDVPVEVGLQRAGAEPDRIERAGKGFHEEVRAQYLSAAAAKPQQYRVIDSTLPVEEVFALTIDALLESCS</sequence>
<dbReference type="PROSITE" id="PS01331">
    <property type="entry name" value="THYMIDYLATE_KINASE"/>
    <property type="match status" value="1"/>
</dbReference>
<dbReference type="GO" id="GO:0006233">
    <property type="term" value="P:dTDP biosynthetic process"/>
    <property type="evidence" value="ECO:0007669"/>
    <property type="project" value="InterPro"/>
</dbReference>
<comment type="caution">
    <text evidence="13">The sequence shown here is derived from an EMBL/GenBank/DDBJ whole genome shotgun (WGS) entry which is preliminary data.</text>
</comment>
<proteinExistence type="inferred from homology"/>
<organism evidence="13 14">
    <name type="scientific">Scrofimicrobium canadense</name>
    <dbReference type="NCBI Taxonomy" id="2652290"/>
    <lineage>
        <taxon>Bacteria</taxon>
        <taxon>Bacillati</taxon>
        <taxon>Actinomycetota</taxon>
        <taxon>Actinomycetes</taxon>
        <taxon>Actinomycetales</taxon>
        <taxon>Actinomycetaceae</taxon>
        <taxon>Scrofimicrobium</taxon>
    </lineage>
</organism>
<keyword evidence="8 11" id="KW-0067">ATP-binding</keyword>
<keyword evidence="14" id="KW-1185">Reference proteome</keyword>
<evidence type="ECO:0000256" key="8">
    <source>
        <dbReference type="ARBA" id="ARBA00022840"/>
    </source>
</evidence>
<evidence type="ECO:0000256" key="6">
    <source>
        <dbReference type="ARBA" id="ARBA00022741"/>
    </source>
</evidence>